<evidence type="ECO:0000313" key="6">
    <source>
        <dbReference type="EMBL" id="KAF4592230.1"/>
    </source>
</evidence>
<reference evidence="6 7" key="1">
    <citation type="journal article" date="2020" name="G3 (Bethesda)">
        <title>Genetic Underpinnings of Host Manipulation by Ophiocordyceps as Revealed by Comparative Transcriptomics.</title>
        <authorList>
            <person name="Will I."/>
            <person name="Das B."/>
            <person name="Trinh T."/>
            <person name="Brachmann A."/>
            <person name="Ohm R.A."/>
            <person name="de Bekker C."/>
        </authorList>
    </citation>
    <scope>NUCLEOTIDE SEQUENCE [LARGE SCALE GENOMIC DNA]</scope>
    <source>
        <strain evidence="6 7">EC05</strain>
    </source>
</reference>
<organism evidence="6 7">
    <name type="scientific">Ophiocordyceps camponoti-floridani</name>
    <dbReference type="NCBI Taxonomy" id="2030778"/>
    <lineage>
        <taxon>Eukaryota</taxon>
        <taxon>Fungi</taxon>
        <taxon>Dikarya</taxon>
        <taxon>Ascomycota</taxon>
        <taxon>Pezizomycotina</taxon>
        <taxon>Sordariomycetes</taxon>
        <taxon>Hypocreomycetidae</taxon>
        <taxon>Hypocreales</taxon>
        <taxon>Ophiocordycipitaceae</taxon>
        <taxon>Ophiocordyceps</taxon>
    </lineage>
</organism>
<proteinExistence type="inferred from homology"/>
<evidence type="ECO:0000256" key="5">
    <source>
        <dbReference type="PIRSR" id="PIRSR604294-1"/>
    </source>
</evidence>
<name>A0A8H4QAR1_9HYPO</name>
<dbReference type="AlphaFoldDB" id="A0A8H4QAR1"/>
<keyword evidence="4 5" id="KW-0408">Iron</keyword>
<dbReference type="Pfam" id="PF03055">
    <property type="entry name" value="RPE65"/>
    <property type="match status" value="1"/>
</dbReference>
<dbReference type="GO" id="GO:0010436">
    <property type="term" value="F:carotenoid dioxygenase activity"/>
    <property type="evidence" value="ECO:0007669"/>
    <property type="project" value="TreeGrafter"/>
</dbReference>
<evidence type="ECO:0000256" key="4">
    <source>
        <dbReference type="ARBA" id="ARBA00023004"/>
    </source>
</evidence>
<keyword evidence="2 5" id="KW-0479">Metal-binding</keyword>
<evidence type="ECO:0000313" key="7">
    <source>
        <dbReference type="Proteomes" id="UP000562929"/>
    </source>
</evidence>
<dbReference type="OrthoDB" id="407010at2759"/>
<comment type="caution">
    <text evidence="6">The sequence shown here is derived from an EMBL/GenBank/DDBJ whole genome shotgun (WGS) entry which is preliminary data.</text>
</comment>
<feature type="binding site" evidence="5">
    <location>
        <position position="364"/>
    </location>
    <ligand>
        <name>Fe cation</name>
        <dbReference type="ChEBI" id="CHEBI:24875"/>
        <note>catalytic</note>
    </ligand>
</feature>
<dbReference type="PANTHER" id="PTHR10543">
    <property type="entry name" value="BETA-CAROTENE DIOXYGENASE"/>
    <property type="match status" value="1"/>
</dbReference>
<evidence type="ECO:0000256" key="3">
    <source>
        <dbReference type="ARBA" id="ARBA00023002"/>
    </source>
</evidence>
<keyword evidence="7" id="KW-1185">Reference proteome</keyword>
<evidence type="ECO:0000256" key="1">
    <source>
        <dbReference type="ARBA" id="ARBA00006787"/>
    </source>
</evidence>
<dbReference type="PANTHER" id="PTHR10543:SF24">
    <property type="entry name" value="CAROTENOID ISOMEROOXYGENASE"/>
    <property type="match status" value="1"/>
</dbReference>
<dbReference type="GO" id="GO:0046872">
    <property type="term" value="F:metal ion binding"/>
    <property type="evidence" value="ECO:0007669"/>
    <property type="project" value="UniProtKB-KW"/>
</dbReference>
<dbReference type="InterPro" id="IPR004294">
    <property type="entry name" value="Carotenoid_Oase"/>
</dbReference>
<keyword evidence="3" id="KW-0560">Oxidoreductase</keyword>
<dbReference type="GO" id="GO:0016121">
    <property type="term" value="P:carotene catabolic process"/>
    <property type="evidence" value="ECO:0007669"/>
    <property type="project" value="TreeGrafter"/>
</dbReference>
<comment type="similarity">
    <text evidence="1">Belongs to the carotenoid oxygenase family.</text>
</comment>
<keyword evidence="6" id="KW-0223">Dioxygenase</keyword>
<feature type="binding site" evidence="5">
    <location>
        <position position="294"/>
    </location>
    <ligand>
        <name>Fe cation</name>
        <dbReference type="ChEBI" id="CHEBI:24875"/>
        <note>catalytic</note>
    </ligand>
</feature>
<feature type="binding site" evidence="5">
    <location>
        <position position="242"/>
    </location>
    <ligand>
        <name>Fe cation</name>
        <dbReference type="ChEBI" id="CHEBI:24875"/>
        <note>catalytic</note>
    </ligand>
</feature>
<feature type="binding site" evidence="5">
    <location>
        <position position="572"/>
    </location>
    <ligand>
        <name>Fe cation</name>
        <dbReference type="ChEBI" id="CHEBI:24875"/>
        <note>catalytic</note>
    </ligand>
</feature>
<comment type="cofactor">
    <cofactor evidence="5">
        <name>Fe(2+)</name>
        <dbReference type="ChEBI" id="CHEBI:29033"/>
    </cofactor>
    <text evidence="5">Binds 1 Fe(2+) ion per subunit.</text>
</comment>
<dbReference type="Proteomes" id="UP000562929">
    <property type="component" value="Unassembled WGS sequence"/>
</dbReference>
<sequence>MDTVGVVRRGPEHQDSDVAATIDRLKDGAWRWWPNRAGFEGLVEHRGPIRLRVRGEIPPWAAGSLFRTGPGQSTVEGTVRGTHYVSHWFDGFAHTHRFDIVEEDDDGGKTVAVIYSSRRQSDAHVEHIRREGWRSSTSFGQRADPCIGIFAKLMSFFIPRRINTNVVCNPNYPGLPRTAPDDGADSAAPSTLASRRTGVSSIFISTDHCSLQEISPDTLEPLGFTNQRGLHPDLGGPMSCAHSQRDPVTGDVFNYNLALGRLATYRVFRVNAADGSTDILATLSEPDIPPAYMHSFFLTENYVVLCIPSAHFAWNGLKILWRRNLLDAIKPFDAQQHCIWLVVDRRHGRGLVCRFTTPAAFYFHTVNAFEERVEEDGDDEATVHLNLDAVFYDNTDVIFALYYDVILDRDDAMSNFVRDGRFLSARNRLVRHRFRMPKVTDSPPPPHQAQEIFSIPNPHSGELSSINPAYAGRRHRYVFGTSTRGLSTLMDTIVKTDLDTRQVLFWAGPWGHTPGEPIFVARPGATAEDDGVLLSVVLDGAAKRSYLLCLDARTLVEMGRAETDFAIAIGFHGFHAPVLKP</sequence>
<accession>A0A8H4QAR1</accession>
<gene>
    <name evidence="6" type="ORF">GQ602_002529</name>
</gene>
<evidence type="ECO:0000256" key="2">
    <source>
        <dbReference type="ARBA" id="ARBA00022723"/>
    </source>
</evidence>
<dbReference type="EMBL" id="JAACLJ010000002">
    <property type="protein sequence ID" value="KAF4592230.1"/>
    <property type="molecule type" value="Genomic_DNA"/>
</dbReference>
<protein>
    <submittedName>
        <fullName evidence="6">Carotenoid cleavage dioxygenase 1</fullName>
    </submittedName>
</protein>